<evidence type="ECO:0000259" key="2">
    <source>
        <dbReference type="Pfam" id="PF25818"/>
    </source>
</evidence>
<gene>
    <name evidence="3" type="ORF">ALC60_08504</name>
</gene>
<dbReference type="CDD" id="cd00165">
    <property type="entry name" value="S4"/>
    <property type="match status" value="1"/>
</dbReference>
<dbReference type="OrthoDB" id="4150at2759"/>
<organism evidence="3 4">
    <name type="scientific">Mycetomoellerius zeteki</name>
    <dbReference type="NCBI Taxonomy" id="64791"/>
    <lineage>
        <taxon>Eukaryota</taxon>
        <taxon>Metazoa</taxon>
        <taxon>Ecdysozoa</taxon>
        <taxon>Arthropoda</taxon>
        <taxon>Hexapoda</taxon>
        <taxon>Insecta</taxon>
        <taxon>Pterygota</taxon>
        <taxon>Neoptera</taxon>
        <taxon>Endopterygota</taxon>
        <taxon>Hymenoptera</taxon>
        <taxon>Apocrita</taxon>
        <taxon>Aculeata</taxon>
        <taxon>Formicoidea</taxon>
        <taxon>Formicidae</taxon>
        <taxon>Myrmicinae</taxon>
        <taxon>Mycetomoellerius</taxon>
    </lineage>
</organism>
<dbReference type="SUPFAM" id="SSF55174">
    <property type="entry name" value="Alpha-L RNA-binding motif"/>
    <property type="match status" value="1"/>
</dbReference>
<reference evidence="3 4" key="1">
    <citation type="submission" date="2015-09" db="EMBL/GenBank/DDBJ databases">
        <title>Trachymyrmex zeteki WGS genome.</title>
        <authorList>
            <person name="Nygaard S."/>
            <person name="Hu H."/>
            <person name="Boomsma J."/>
            <person name="Zhang G."/>
        </authorList>
    </citation>
    <scope>NUCLEOTIDE SEQUENCE [LARGE SCALE GENOMIC DNA]</scope>
    <source>
        <strain evidence="3">Tzet28-1</strain>
        <tissue evidence="3">Whole body</tissue>
    </source>
</reference>
<dbReference type="PANTHER" id="PTHR13633:SF3">
    <property type="entry name" value="MITOCHONDRIAL TRANSCRIPTION RESCUE FACTOR 1"/>
    <property type="match status" value="1"/>
</dbReference>
<dbReference type="EMBL" id="KQ982684">
    <property type="protein sequence ID" value="KYQ52342.1"/>
    <property type="molecule type" value="Genomic_DNA"/>
</dbReference>
<feature type="domain" description="Mitochondrial transcription rescue factor 1 C-terminal" evidence="2">
    <location>
        <begin position="93"/>
        <end position="167"/>
    </location>
</feature>
<dbReference type="InterPro" id="IPR036986">
    <property type="entry name" value="S4_RNA-bd_sf"/>
</dbReference>
<dbReference type="InterPro" id="IPR057896">
    <property type="entry name" value="MTRES1_C"/>
</dbReference>
<dbReference type="Pfam" id="PF25818">
    <property type="entry name" value="MTRES1_C"/>
    <property type="match status" value="1"/>
</dbReference>
<protein>
    <recommendedName>
        <fullName evidence="2">Mitochondrial transcription rescue factor 1 C-terminal domain-containing protein</fullName>
    </recommendedName>
</protein>
<sequence length="195" mass="22357">MLFKATVNIIRRSVCYNVRTLCRLRDPLQSNLLLCNGGAKPNSVQNYCSLYVAKRFKSKKKKAVNIKKDEDSDEEKEKDDEEEAPIGSKVIKIKVSSIRLDTISKAGFGMSRNKIEEAFYASKIRINGNKVFKKSKEMKIGDEIDLILHQSMDNPELLVVNRIVILSMDLINDRVQVKLSIDRNLLIEHYEDSHL</sequence>
<keyword evidence="1" id="KW-0694">RNA-binding</keyword>
<proteinExistence type="predicted"/>
<dbReference type="GO" id="GO:0005739">
    <property type="term" value="C:mitochondrion"/>
    <property type="evidence" value="ECO:0007669"/>
    <property type="project" value="TreeGrafter"/>
</dbReference>
<accession>A0A151WWR0</accession>
<dbReference type="KEGG" id="mzt:108725353"/>
<dbReference type="GO" id="GO:0003723">
    <property type="term" value="F:RNA binding"/>
    <property type="evidence" value="ECO:0007669"/>
    <property type="project" value="UniProtKB-KW"/>
</dbReference>
<dbReference type="PANTHER" id="PTHR13633">
    <property type="entry name" value="MITOCHONDRIAL TRANSCRIPTION RESCUE FACTOR 1"/>
    <property type="match status" value="1"/>
</dbReference>
<name>A0A151WWR0_9HYME</name>
<dbReference type="AlphaFoldDB" id="A0A151WWR0"/>
<dbReference type="Gene3D" id="3.10.290.10">
    <property type="entry name" value="RNA-binding S4 domain"/>
    <property type="match status" value="1"/>
</dbReference>
<keyword evidence="4" id="KW-1185">Reference proteome</keyword>
<dbReference type="STRING" id="64791.A0A151WWR0"/>
<evidence type="ECO:0000256" key="1">
    <source>
        <dbReference type="PROSITE-ProRule" id="PRU00182"/>
    </source>
</evidence>
<evidence type="ECO:0000313" key="3">
    <source>
        <dbReference type="EMBL" id="KYQ52342.1"/>
    </source>
</evidence>
<dbReference type="GO" id="GO:1903108">
    <property type="term" value="P:regulation of mitochondrial transcription"/>
    <property type="evidence" value="ECO:0007669"/>
    <property type="project" value="TreeGrafter"/>
</dbReference>
<dbReference type="Proteomes" id="UP000075809">
    <property type="component" value="Unassembled WGS sequence"/>
</dbReference>
<dbReference type="PROSITE" id="PS50889">
    <property type="entry name" value="S4"/>
    <property type="match status" value="1"/>
</dbReference>
<evidence type="ECO:0000313" key="4">
    <source>
        <dbReference type="Proteomes" id="UP000075809"/>
    </source>
</evidence>